<accession>A0A6J7W8M6</accession>
<organism evidence="1">
    <name type="scientific">uncultured Caudovirales phage</name>
    <dbReference type="NCBI Taxonomy" id="2100421"/>
    <lineage>
        <taxon>Viruses</taxon>
        <taxon>Duplodnaviria</taxon>
        <taxon>Heunggongvirae</taxon>
        <taxon>Uroviricota</taxon>
        <taxon>Caudoviricetes</taxon>
        <taxon>Peduoviridae</taxon>
        <taxon>Maltschvirus</taxon>
        <taxon>Maltschvirus maltsch</taxon>
    </lineage>
</organism>
<proteinExistence type="predicted"/>
<evidence type="ECO:0000313" key="1">
    <source>
        <dbReference type="EMBL" id="CAB5170846.1"/>
    </source>
</evidence>
<sequence>MDEEGFIIDAGAPATCEAAQLCQSMINIAAQVDVTRDLEARNLLITTMKAVAYALNPPQGEVREFKSKK</sequence>
<protein>
    <submittedName>
        <fullName evidence="1">Uncharacterized protein</fullName>
    </submittedName>
</protein>
<gene>
    <name evidence="1" type="ORF">UFOVP155_51</name>
</gene>
<dbReference type="EMBL" id="LR798203">
    <property type="protein sequence ID" value="CAB5170846.1"/>
    <property type="molecule type" value="Genomic_DNA"/>
</dbReference>
<reference evidence="1" key="1">
    <citation type="submission" date="2020-05" db="EMBL/GenBank/DDBJ databases">
        <authorList>
            <person name="Chiriac C."/>
            <person name="Salcher M."/>
            <person name="Ghai R."/>
            <person name="Kavagutti S V."/>
        </authorList>
    </citation>
    <scope>NUCLEOTIDE SEQUENCE</scope>
</reference>
<name>A0A6J7W8M6_9CAUD</name>